<dbReference type="Proteomes" id="UP000318571">
    <property type="component" value="Chromosome 10"/>
</dbReference>
<keyword evidence="29" id="KW-1185">Reference proteome</keyword>
<dbReference type="Gene3D" id="1.10.150.110">
    <property type="entry name" value="DNA polymerase beta, N-terminal domain-like"/>
    <property type="match status" value="1"/>
</dbReference>
<keyword evidence="8 25" id="KW-0548">Nucleotidyltransferase</keyword>
<keyword evidence="19 25" id="KW-0539">Nucleus</keyword>
<evidence type="ECO:0000256" key="14">
    <source>
        <dbReference type="ARBA" id="ARBA00022932"/>
    </source>
</evidence>
<dbReference type="Pfam" id="PF14716">
    <property type="entry name" value="HHH_8"/>
    <property type="match status" value="1"/>
</dbReference>
<evidence type="ECO:0000256" key="21">
    <source>
        <dbReference type="ARBA" id="ARBA00044678"/>
    </source>
</evidence>
<feature type="domain" description="Helix-hairpin-helix DNA-binding motif class 1" evidence="26">
    <location>
        <begin position="59"/>
        <end position="78"/>
    </location>
</feature>
<keyword evidence="4" id="KW-0488">Methylation</keyword>
<dbReference type="Pfam" id="PF10391">
    <property type="entry name" value="DNA_pol_lambd_f"/>
    <property type="match status" value="1"/>
</dbReference>
<dbReference type="GO" id="GO:0005737">
    <property type="term" value="C:cytoplasm"/>
    <property type="evidence" value="ECO:0007669"/>
    <property type="project" value="UniProtKB-SubCell"/>
</dbReference>
<evidence type="ECO:0000256" key="6">
    <source>
        <dbReference type="ARBA" id="ARBA00022634"/>
    </source>
</evidence>
<dbReference type="GO" id="GO:0051575">
    <property type="term" value="F:5'-deoxyribose-5-phosphate lyase activity"/>
    <property type="evidence" value="ECO:0007669"/>
    <property type="project" value="RHEA"/>
</dbReference>
<evidence type="ECO:0000256" key="16">
    <source>
        <dbReference type="ARBA" id="ARBA00023125"/>
    </source>
</evidence>
<evidence type="ECO:0000256" key="12">
    <source>
        <dbReference type="ARBA" id="ARBA00022842"/>
    </source>
</evidence>
<keyword evidence="13" id="KW-0832">Ubl conjugation</keyword>
<comment type="subcellular location">
    <subcellularLocation>
        <location evidence="3">Cytoplasm</location>
    </subcellularLocation>
    <subcellularLocation>
        <location evidence="2 25">Nucleus</location>
    </subcellularLocation>
</comment>
<evidence type="ECO:0000256" key="20">
    <source>
        <dbReference type="ARBA" id="ARBA00044632"/>
    </source>
</evidence>
<dbReference type="CDD" id="cd00141">
    <property type="entry name" value="NT_POLXc"/>
    <property type="match status" value="1"/>
</dbReference>
<dbReference type="SUPFAM" id="SSF47802">
    <property type="entry name" value="DNA polymerase beta, N-terminal domain-like"/>
    <property type="match status" value="1"/>
</dbReference>
<dbReference type="EMBL" id="VCGU01000458">
    <property type="protein sequence ID" value="TRY63795.1"/>
    <property type="molecule type" value="Genomic_DNA"/>
</dbReference>
<keyword evidence="18" id="KW-0456">Lyase</keyword>
<evidence type="ECO:0000256" key="5">
    <source>
        <dbReference type="ARBA" id="ARBA00022490"/>
    </source>
</evidence>
<accession>A0A553NEF5</accession>
<dbReference type="InterPro" id="IPR037160">
    <property type="entry name" value="DNA_Pol_thumb_sf"/>
</dbReference>
<evidence type="ECO:0000256" key="7">
    <source>
        <dbReference type="ARBA" id="ARBA00022679"/>
    </source>
</evidence>
<dbReference type="Gene3D" id="1.10.150.20">
    <property type="entry name" value="5' to 3' exonuclease, C-terminal subdomain"/>
    <property type="match status" value="1"/>
</dbReference>
<keyword evidence="12" id="KW-0460">Magnesium</keyword>
<dbReference type="GO" id="GO:0006284">
    <property type="term" value="P:base-excision repair"/>
    <property type="evidence" value="ECO:0007669"/>
    <property type="project" value="TreeGrafter"/>
</dbReference>
<evidence type="ECO:0000259" key="27">
    <source>
        <dbReference type="SMART" id="SM00483"/>
    </source>
</evidence>
<evidence type="ECO:0000256" key="4">
    <source>
        <dbReference type="ARBA" id="ARBA00022481"/>
    </source>
</evidence>
<dbReference type="GO" id="GO:0140078">
    <property type="term" value="F:class I DNA-(apurinic or apyrimidinic site) endonuclease activity"/>
    <property type="evidence" value="ECO:0007669"/>
    <property type="project" value="UniProtKB-EC"/>
</dbReference>
<evidence type="ECO:0000256" key="9">
    <source>
        <dbReference type="ARBA" id="ARBA00022705"/>
    </source>
</evidence>
<dbReference type="SMART" id="SM00483">
    <property type="entry name" value="POLXc"/>
    <property type="match status" value="1"/>
</dbReference>
<comment type="function">
    <text evidence="25">DNA polymerase that functions in several pathways of DNA repair. Involved in base excision repair (BER) responsible for repair of lesions that give rise to abasic (AP) sites in DNA. Also contributes to DNA double-strand break repair by non-homologous end joining and homologous recombination. Has both template-dependent and template-independent (terminal transferase) DNA polymerase activities. Has also a 5'-deoxyribose-5-phosphate lyase (dRP lyase) activity.</text>
</comment>
<dbReference type="GO" id="GO:0003677">
    <property type="term" value="F:DNA binding"/>
    <property type="evidence" value="ECO:0007669"/>
    <property type="project" value="UniProtKB-UniRule"/>
</dbReference>
<dbReference type="SUPFAM" id="SSF81585">
    <property type="entry name" value="PsbU/PolX domain-like"/>
    <property type="match status" value="1"/>
</dbReference>
<dbReference type="InterPro" id="IPR002008">
    <property type="entry name" value="DNA_pol_X_beta-like"/>
</dbReference>
<dbReference type="FunFam" id="3.30.210.10:FF:000002">
    <property type="entry name" value="DNA polymerase"/>
    <property type="match status" value="1"/>
</dbReference>
<dbReference type="EC" id="2.7.7.7" evidence="25"/>
<keyword evidence="5" id="KW-0963">Cytoplasm</keyword>
<feature type="domain" description="Helix-hairpin-helix DNA-binding motif class 1" evidence="26">
    <location>
        <begin position="100"/>
        <end position="119"/>
    </location>
</feature>
<dbReference type="SMART" id="SM00278">
    <property type="entry name" value="HhH1"/>
    <property type="match status" value="2"/>
</dbReference>
<evidence type="ECO:0000313" key="28">
    <source>
        <dbReference type="EMBL" id="TRY63795.1"/>
    </source>
</evidence>
<name>A0A553NEF5_TIGCA</name>
<comment type="catalytic activity">
    <reaction evidence="20">
        <text>2'-deoxyribonucleotide-(2'-deoxyribose 5'-phosphate)-2'-deoxyribonucleotide-DNA = a 3'-end 2'-deoxyribonucleotide-(2,3-dehydro-2,3-deoxyribose 5'-phosphate)-DNA + a 5'-end 5'-phospho-2'-deoxyribonucleoside-DNA + H(+)</text>
        <dbReference type="Rhea" id="RHEA:66592"/>
        <dbReference type="Rhea" id="RHEA-COMP:13180"/>
        <dbReference type="Rhea" id="RHEA-COMP:16897"/>
        <dbReference type="Rhea" id="RHEA-COMP:17067"/>
        <dbReference type="ChEBI" id="CHEBI:15378"/>
        <dbReference type="ChEBI" id="CHEBI:136412"/>
        <dbReference type="ChEBI" id="CHEBI:157695"/>
        <dbReference type="ChEBI" id="CHEBI:167181"/>
        <dbReference type="EC" id="4.2.99.18"/>
    </reaction>
</comment>
<protein>
    <recommendedName>
        <fullName evidence="25">DNA polymerase</fullName>
        <ecNumber evidence="25">2.7.7.7</ecNumber>
    </recommendedName>
</protein>
<dbReference type="OMA" id="ERDVFDW"/>
<proteinExistence type="inferred from homology"/>
<evidence type="ECO:0000256" key="15">
    <source>
        <dbReference type="ARBA" id="ARBA00023053"/>
    </source>
</evidence>
<evidence type="ECO:0000256" key="1">
    <source>
        <dbReference type="ARBA" id="ARBA00001946"/>
    </source>
</evidence>
<organism evidence="28 29">
    <name type="scientific">Tigriopus californicus</name>
    <name type="common">Marine copepod</name>
    <dbReference type="NCBI Taxonomy" id="6832"/>
    <lineage>
        <taxon>Eukaryota</taxon>
        <taxon>Metazoa</taxon>
        <taxon>Ecdysozoa</taxon>
        <taxon>Arthropoda</taxon>
        <taxon>Crustacea</taxon>
        <taxon>Multicrustacea</taxon>
        <taxon>Hexanauplia</taxon>
        <taxon>Copepoda</taxon>
        <taxon>Harpacticoida</taxon>
        <taxon>Harpacticidae</taxon>
        <taxon>Tigriopus</taxon>
    </lineage>
</organism>
<dbReference type="STRING" id="6832.A0A553NEF5"/>
<dbReference type="InterPro" id="IPR022312">
    <property type="entry name" value="DNA_pol_X"/>
</dbReference>
<dbReference type="PRINTS" id="PR00869">
    <property type="entry name" value="DNAPOLX"/>
</dbReference>
<evidence type="ECO:0000256" key="24">
    <source>
        <dbReference type="PIRSR" id="PIRSR622312-50"/>
    </source>
</evidence>
<comment type="catalytic activity">
    <reaction evidence="21">
        <text>a 5'-end 2'-deoxyribose-2'-deoxyribonucleotide-DNA = (2E,4S)-4-hydroxypenten-2-al-5-phosphate + a 5'-end 5'-phospho-2'-deoxyribonucleoside-DNA + H(+)</text>
        <dbReference type="Rhea" id="RHEA:76255"/>
        <dbReference type="Rhea" id="RHEA-COMP:13180"/>
        <dbReference type="Rhea" id="RHEA-COMP:18657"/>
        <dbReference type="ChEBI" id="CHEBI:15378"/>
        <dbReference type="ChEBI" id="CHEBI:136412"/>
        <dbReference type="ChEBI" id="CHEBI:195194"/>
        <dbReference type="ChEBI" id="CHEBI:195195"/>
    </reaction>
</comment>
<feature type="active site" description="Nucleophile; Schiff-base intermediate with DNA; for 5'-dRP lyase activity" evidence="24">
    <location>
        <position position="74"/>
    </location>
</feature>
<dbReference type="InterPro" id="IPR028207">
    <property type="entry name" value="DNA_pol_B_palm_palm"/>
</dbReference>
<dbReference type="AlphaFoldDB" id="A0A553NEF5"/>
<evidence type="ECO:0000313" key="29">
    <source>
        <dbReference type="Proteomes" id="UP000318571"/>
    </source>
</evidence>
<dbReference type="GO" id="GO:0046872">
    <property type="term" value="F:metal ion binding"/>
    <property type="evidence" value="ECO:0007669"/>
    <property type="project" value="UniProtKB-UniRule"/>
</dbReference>
<dbReference type="PRINTS" id="PR00870">
    <property type="entry name" value="DNAPOLXBETA"/>
</dbReference>
<keyword evidence="17 25" id="KW-0234">DNA repair</keyword>
<dbReference type="GO" id="GO:0003887">
    <property type="term" value="F:DNA-directed DNA polymerase activity"/>
    <property type="evidence" value="ECO:0007669"/>
    <property type="project" value="UniProtKB-UniRule"/>
</dbReference>
<keyword evidence="10" id="KW-0479">Metal-binding</keyword>
<evidence type="ECO:0000256" key="25">
    <source>
        <dbReference type="RuleBase" id="RU366014"/>
    </source>
</evidence>
<comment type="cofactor">
    <cofactor evidence="1">
        <name>Mg(2+)</name>
        <dbReference type="ChEBI" id="CHEBI:18420"/>
    </cofactor>
</comment>
<reference evidence="28 29" key="1">
    <citation type="journal article" date="2018" name="Nat. Ecol. Evol.">
        <title>Genomic signatures of mitonuclear coevolution across populations of Tigriopus californicus.</title>
        <authorList>
            <person name="Barreto F.S."/>
            <person name="Watson E.T."/>
            <person name="Lima T.G."/>
            <person name="Willett C.S."/>
            <person name="Edmands S."/>
            <person name="Li W."/>
            <person name="Burton R.S."/>
        </authorList>
    </citation>
    <scope>NUCLEOTIDE SEQUENCE [LARGE SCALE GENOMIC DNA]</scope>
    <source>
        <strain evidence="28 29">San Diego</strain>
    </source>
</reference>
<dbReference type="InterPro" id="IPR027421">
    <property type="entry name" value="DNA_pol_lamdba_lyase_dom_sf"/>
</dbReference>
<evidence type="ECO:0000256" key="23">
    <source>
        <dbReference type="ARBA" id="ARBA00049244"/>
    </source>
</evidence>
<dbReference type="PANTHER" id="PTHR11276:SF42">
    <property type="entry name" value="DNA POLYMERASE BETA"/>
    <property type="match status" value="1"/>
</dbReference>
<dbReference type="FunFam" id="1.10.150.110:FF:000005">
    <property type="entry name" value="DNA polymerase POL4"/>
    <property type="match status" value="1"/>
</dbReference>
<dbReference type="InterPro" id="IPR002054">
    <property type="entry name" value="DNA-dir_DNA_pol_X"/>
</dbReference>
<evidence type="ECO:0000256" key="19">
    <source>
        <dbReference type="ARBA" id="ARBA00023242"/>
    </source>
</evidence>
<keyword evidence="11 25" id="KW-0227">DNA damage</keyword>
<evidence type="ECO:0000259" key="26">
    <source>
        <dbReference type="SMART" id="SM00278"/>
    </source>
</evidence>
<dbReference type="Gene3D" id="3.30.210.10">
    <property type="entry name" value="DNA polymerase, thumb domain"/>
    <property type="match status" value="1"/>
</dbReference>
<dbReference type="Gene3D" id="3.30.460.10">
    <property type="entry name" value="Beta Polymerase, domain 2"/>
    <property type="match status" value="1"/>
</dbReference>
<keyword evidence="7 25" id="KW-0808">Transferase</keyword>
<dbReference type="GO" id="GO:0006303">
    <property type="term" value="P:double-strand break repair via nonhomologous end joining"/>
    <property type="evidence" value="ECO:0007669"/>
    <property type="project" value="TreeGrafter"/>
</dbReference>
<evidence type="ECO:0000256" key="13">
    <source>
        <dbReference type="ARBA" id="ARBA00022843"/>
    </source>
</evidence>
<evidence type="ECO:0000256" key="17">
    <source>
        <dbReference type="ARBA" id="ARBA00023204"/>
    </source>
</evidence>
<evidence type="ECO:0000256" key="18">
    <source>
        <dbReference type="ARBA" id="ARBA00023239"/>
    </source>
</evidence>
<comment type="function">
    <text evidence="22">Repair polymerase that plays a key role in base-excision repair. During this process, the damaged base is excised by specific DNA glycosylases, the DNA backbone is nicked at the abasic site by an apurinic/apyrimidic (AP) endonuclease, and POLB removes 5'-deoxyribose-phosphate from the preincised AP site acting as a 5'-deoxyribose-phosphate lyase (5'-dRP lyase); through its DNA polymerase activity, it adds one nucleotide to the 3' end of the arising single-nucleotide gap. Conducts 'gap-filling' DNA synthesis in a stepwise distributive fashion rather than in a processive fashion as for other DNA polymerases. It is also able to cleave sugar-phosphate bonds 3' to an intact AP site, acting as an AP lyase.</text>
</comment>
<evidence type="ECO:0000256" key="2">
    <source>
        <dbReference type="ARBA" id="ARBA00004123"/>
    </source>
</evidence>
<keyword evidence="9" id="KW-0235">DNA replication</keyword>
<comment type="catalytic activity">
    <reaction evidence="23 25">
        <text>DNA(n) + a 2'-deoxyribonucleoside 5'-triphosphate = DNA(n+1) + diphosphate</text>
        <dbReference type="Rhea" id="RHEA:22508"/>
        <dbReference type="Rhea" id="RHEA-COMP:17339"/>
        <dbReference type="Rhea" id="RHEA-COMP:17340"/>
        <dbReference type="ChEBI" id="CHEBI:33019"/>
        <dbReference type="ChEBI" id="CHEBI:61560"/>
        <dbReference type="ChEBI" id="CHEBI:173112"/>
        <dbReference type="EC" id="2.7.7.7"/>
    </reaction>
</comment>
<dbReference type="InterPro" id="IPR003583">
    <property type="entry name" value="Hlx-hairpin-Hlx_DNA-bd_motif"/>
</dbReference>
<comment type="similarity">
    <text evidence="25">Belongs to the DNA polymerase type-X family.</text>
</comment>
<keyword evidence="14 25" id="KW-0239">DNA-directed DNA polymerase</keyword>
<dbReference type="InterPro" id="IPR029398">
    <property type="entry name" value="PolB_thumb"/>
</dbReference>
<dbReference type="SUPFAM" id="SSF81301">
    <property type="entry name" value="Nucleotidyltransferase"/>
    <property type="match status" value="1"/>
</dbReference>
<keyword evidence="6" id="KW-0237">DNA synthesis</keyword>
<dbReference type="Pfam" id="PF14792">
    <property type="entry name" value="DNA_pol_B_palm"/>
    <property type="match status" value="1"/>
</dbReference>
<feature type="domain" description="DNA-directed DNA polymerase X" evidence="27">
    <location>
        <begin position="11"/>
        <end position="333"/>
    </location>
</feature>
<dbReference type="InterPro" id="IPR010996">
    <property type="entry name" value="HHH_MUS81"/>
</dbReference>
<dbReference type="Pfam" id="PF14791">
    <property type="entry name" value="DNA_pol_B_thumb"/>
    <property type="match status" value="1"/>
</dbReference>
<evidence type="ECO:0000256" key="11">
    <source>
        <dbReference type="ARBA" id="ARBA00022763"/>
    </source>
</evidence>
<gene>
    <name evidence="28" type="ORF">TCAL_07287</name>
</gene>
<dbReference type="GO" id="GO:0005634">
    <property type="term" value="C:nucleus"/>
    <property type="evidence" value="ECO:0007669"/>
    <property type="project" value="UniProtKB-SubCell"/>
</dbReference>
<evidence type="ECO:0000256" key="8">
    <source>
        <dbReference type="ARBA" id="ARBA00022695"/>
    </source>
</evidence>
<evidence type="ECO:0000256" key="10">
    <source>
        <dbReference type="ARBA" id="ARBA00022723"/>
    </source>
</evidence>
<sequence length="334" mass="37627">MSKRKAPALEDSNNGRISEFLFELSNFEKNVSRDNHRASAYRKAAQAIASHEVEIKSGDQAKAIKGVGKKIAEKIDEFLSTGKLRKLEKIRANDTNEALNLLTRVSGIGPAKARELVDVGINCIEDLRLHEDKLTAGQKIGLKHFEDFEKRIPRAEIERVEQLLKDFLNRLDSQFVSTICGSYRRGLATSGDIDVLLTHECYTSDKSSKSHGHMLKNVVEELKKSGLITDTISLGDAKFMGVCQLEDSTPFRRLDIRLLPVDQFFCGVLYFTGSDLFNKNMRAHALDMGFTLNEYTLRPIDVAHVAEAPLPISSEEDIFDYISYDYKEPAERTH</sequence>
<keyword evidence="15" id="KW-0915">Sodium</keyword>
<evidence type="ECO:0000256" key="22">
    <source>
        <dbReference type="ARBA" id="ARBA00045548"/>
    </source>
</evidence>
<comment type="caution">
    <text evidence="28">The sequence shown here is derived from an EMBL/GenBank/DDBJ whole genome shotgun (WGS) entry which is preliminary data.</text>
</comment>
<dbReference type="InterPro" id="IPR018944">
    <property type="entry name" value="DNA_pol_lambd_fingers_domain"/>
</dbReference>
<dbReference type="PANTHER" id="PTHR11276">
    <property type="entry name" value="DNA POLYMERASE TYPE-X FAMILY MEMBER"/>
    <property type="match status" value="1"/>
</dbReference>
<keyword evidence="16" id="KW-0238">DNA-binding</keyword>
<evidence type="ECO:0000256" key="3">
    <source>
        <dbReference type="ARBA" id="ARBA00004496"/>
    </source>
</evidence>
<dbReference type="InterPro" id="IPR043519">
    <property type="entry name" value="NT_sf"/>
</dbReference>